<feature type="compositionally biased region" description="Polar residues" evidence="1">
    <location>
        <begin position="54"/>
        <end position="67"/>
    </location>
</feature>
<protein>
    <submittedName>
        <fullName evidence="2">Uncharacterized protein</fullName>
    </submittedName>
</protein>
<feature type="region of interest" description="Disordered" evidence="1">
    <location>
        <begin position="47"/>
        <end position="67"/>
    </location>
</feature>
<gene>
    <name evidence="2" type="ORF">LCGC14_0549250</name>
</gene>
<sequence length="67" mass="7639">MSFDPKAEPCWLCGREQDECICPPDFPGDPIEGIDDDFFSWEFYEENTDEDGQEQNNGTTVQDRGGD</sequence>
<comment type="caution">
    <text evidence="2">The sequence shown here is derived from an EMBL/GenBank/DDBJ whole genome shotgun (WGS) entry which is preliminary data.</text>
</comment>
<evidence type="ECO:0000313" key="2">
    <source>
        <dbReference type="EMBL" id="KKN58746.1"/>
    </source>
</evidence>
<proteinExistence type="predicted"/>
<evidence type="ECO:0000256" key="1">
    <source>
        <dbReference type="SAM" id="MobiDB-lite"/>
    </source>
</evidence>
<accession>A0A0F9UBV7</accession>
<name>A0A0F9UBV7_9ZZZZ</name>
<dbReference type="EMBL" id="LAZR01000749">
    <property type="protein sequence ID" value="KKN58746.1"/>
    <property type="molecule type" value="Genomic_DNA"/>
</dbReference>
<reference evidence="2" key="1">
    <citation type="journal article" date="2015" name="Nature">
        <title>Complex archaea that bridge the gap between prokaryotes and eukaryotes.</title>
        <authorList>
            <person name="Spang A."/>
            <person name="Saw J.H."/>
            <person name="Jorgensen S.L."/>
            <person name="Zaremba-Niedzwiedzka K."/>
            <person name="Martijn J."/>
            <person name="Lind A.E."/>
            <person name="van Eijk R."/>
            <person name="Schleper C."/>
            <person name="Guy L."/>
            <person name="Ettema T.J."/>
        </authorList>
    </citation>
    <scope>NUCLEOTIDE SEQUENCE</scope>
</reference>
<dbReference type="AlphaFoldDB" id="A0A0F9UBV7"/>
<organism evidence="2">
    <name type="scientific">marine sediment metagenome</name>
    <dbReference type="NCBI Taxonomy" id="412755"/>
    <lineage>
        <taxon>unclassified sequences</taxon>
        <taxon>metagenomes</taxon>
        <taxon>ecological metagenomes</taxon>
    </lineage>
</organism>